<dbReference type="Proteomes" id="UP000680706">
    <property type="component" value="Chromosome"/>
</dbReference>
<dbReference type="PANTHER" id="PTHR37478:SF2">
    <property type="entry name" value="UPF0251 PROTEIN TK0562"/>
    <property type="match status" value="1"/>
</dbReference>
<sequence length="148" mass="15791">MPRPRKPRRIHGASGAQFFKPQGVPLRQLRAAVLSEDGMEALRLADAEGLEHAAAADLMGISRPTFSRLVSHARTVVATALSEGLALKIEGAVGTAKGSCKPESELSDEDCQRMQRRRRRGFCGRASVISEAIVPDEVAEAAEGTAEA</sequence>
<dbReference type="RefSeq" id="WP_075699989.1">
    <property type="nucleotide sequence ID" value="NZ_CP074126.1"/>
</dbReference>
<evidence type="ECO:0000256" key="1">
    <source>
        <dbReference type="ARBA" id="ARBA00009350"/>
    </source>
</evidence>
<evidence type="ECO:0000313" key="4">
    <source>
        <dbReference type="Proteomes" id="UP000680706"/>
    </source>
</evidence>
<reference evidence="3 4" key="1">
    <citation type="journal article" date="2021" name="Angew. Chem. Int. Ed. Engl.">
        <title>A novel family of nonribosomal peptides modulate collective behavior in Pseudovibrio bacteria isolated from marine sponges.</title>
        <authorList>
            <person name="Ioca L.P."/>
            <person name="Dai Y."/>
            <person name="Kunakom S."/>
            <person name="Diaz-Espinosa J."/>
            <person name="Krunic A."/>
            <person name="Crnkovic C.M."/>
            <person name="Orjala J."/>
            <person name="Sanchez L.M."/>
            <person name="Ferreira A.G."/>
            <person name="Berlinck R.G.S."/>
            <person name="Eustaquio A.S."/>
        </authorList>
    </citation>
    <scope>NUCLEOTIDE SEQUENCE [LARGE SCALE GENOMIC DNA]</scope>
    <source>
        <strain evidence="3 4">Ab134</strain>
    </source>
</reference>
<comment type="similarity">
    <text evidence="1 2">Belongs to the UPF0251 family.</text>
</comment>
<name>A0ABX8ANP6_9HYPH</name>
<dbReference type="HAMAP" id="MF_00674">
    <property type="entry name" value="UPF0251"/>
    <property type="match status" value="1"/>
</dbReference>
<gene>
    <name evidence="3" type="ORF">KGB56_02570</name>
</gene>
<dbReference type="InterPro" id="IPR036388">
    <property type="entry name" value="WH-like_DNA-bd_sf"/>
</dbReference>
<keyword evidence="4" id="KW-1185">Reference proteome</keyword>
<dbReference type="PANTHER" id="PTHR37478">
    <property type="match status" value="1"/>
</dbReference>
<dbReference type="EMBL" id="CP074126">
    <property type="protein sequence ID" value="QUS56355.1"/>
    <property type="molecule type" value="Genomic_DNA"/>
</dbReference>
<proteinExistence type="inferred from homology"/>
<dbReference type="Pfam" id="PF02001">
    <property type="entry name" value="DUF134"/>
    <property type="match status" value="1"/>
</dbReference>
<dbReference type="SUPFAM" id="SSF88659">
    <property type="entry name" value="Sigma3 and sigma4 domains of RNA polymerase sigma factors"/>
    <property type="match status" value="1"/>
</dbReference>
<evidence type="ECO:0000256" key="2">
    <source>
        <dbReference type="HAMAP-Rule" id="MF_00674"/>
    </source>
</evidence>
<evidence type="ECO:0000313" key="3">
    <source>
        <dbReference type="EMBL" id="QUS56355.1"/>
    </source>
</evidence>
<protein>
    <recommendedName>
        <fullName evidence="2">UPF0251 protein KGB56_02570</fullName>
    </recommendedName>
</protein>
<dbReference type="Gene3D" id="1.10.10.10">
    <property type="entry name" value="Winged helix-like DNA-binding domain superfamily/Winged helix DNA-binding domain"/>
    <property type="match status" value="1"/>
</dbReference>
<accession>A0ABX8ANP6</accession>
<dbReference type="InterPro" id="IPR002852">
    <property type="entry name" value="UPF0251"/>
</dbReference>
<dbReference type="InterPro" id="IPR013324">
    <property type="entry name" value="RNA_pol_sigma_r3/r4-like"/>
</dbReference>
<organism evidence="3 4">
    <name type="scientific">Pseudovibrio brasiliensis</name>
    <dbReference type="NCBI Taxonomy" id="1898042"/>
    <lineage>
        <taxon>Bacteria</taxon>
        <taxon>Pseudomonadati</taxon>
        <taxon>Pseudomonadota</taxon>
        <taxon>Alphaproteobacteria</taxon>
        <taxon>Hyphomicrobiales</taxon>
        <taxon>Stappiaceae</taxon>
        <taxon>Pseudovibrio</taxon>
    </lineage>
</organism>